<feature type="transmembrane region" description="Helical" evidence="1">
    <location>
        <begin position="178"/>
        <end position="200"/>
    </location>
</feature>
<dbReference type="InterPro" id="IPR036734">
    <property type="entry name" value="Neur_chan_lig-bd_sf"/>
</dbReference>
<dbReference type="GO" id="GO:0016020">
    <property type="term" value="C:membrane"/>
    <property type="evidence" value="ECO:0007669"/>
    <property type="project" value="InterPro"/>
</dbReference>
<feature type="transmembrane region" description="Helical" evidence="1">
    <location>
        <begin position="225"/>
        <end position="245"/>
    </location>
</feature>
<dbReference type="GO" id="GO:0005230">
    <property type="term" value="F:extracellular ligand-gated monoatomic ion channel activity"/>
    <property type="evidence" value="ECO:0007669"/>
    <property type="project" value="InterPro"/>
</dbReference>
<reference evidence="2" key="1">
    <citation type="submission" date="2018-05" db="EMBL/GenBank/DDBJ databases">
        <authorList>
            <person name="Lanie J.A."/>
            <person name="Ng W.-L."/>
            <person name="Kazmierczak K.M."/>
            <person name="Andrzejewski T.M."/>
            <person name="Davidsen T.M."/>
            <person name="Wayne K.J."/>
            <person name="Tettelin H."/>
            <person name="Glass J.I."/>
            <person name="Rusch D."/>
            <person name="Podicherti R."/>
            <person name="Tsui H.-C.T."/>
            <person name="Winkler M.E."/>
        </authorList>
    </citation>
    <scope>NUCLEOTIDE SEQUENCE</scope>
</reference>
<accession>A0A383BDX3</accession>
<sequence>IVNGEILSHTVNELILNPNGMSYIQYSLKVKNTKYFDLSLFPLDKHQLIISIEHTALDRNNLLLVPDKDNTKVSSRVNIVGFIKNGINTIEKPHKYQSSKGNPAIKDNYENVFSQYRFALLIKRQGVSFFIKLFLLLFAAVIVAFLAEYSNETSEFLIGSLFAAVGSSYVMTGQLPKAGGITLAEIINLISIIIILLIMVKDTVVERAIMEDGIVDDYEEKMARYAGNMLFLFFFLNILALVSIVT</sequence>
<evidence type="ECO:0000313" key="2">
    <source>
        <dbReference type="EMBL" id="SVE18152.1"/>
    </source>
</evidence>
<feature type="non-terminal residue" evidence="2">
    <location>
        <position position="246"/>
    </location>
</feature>
<feature type="transmembrane region" description="Helical" evidence="1">
    <location>
        <begin position="153"/>
        <end position="171"/>
    </location>
</feature>
<feature type="transmembrane region" description="Helical" evidence="1">
    <location>
        <begin position="127"/>
        <end position="147"/>
    </location>
</feature>
<dbReference type="Gene3D" id="2.70.170.10">
    <property type="entry name" value="Neurotransmitter-gated ion-channel ligand-binding domain"/>
    <property type="match status" value="1"/>
</dbReference>
<keyword evidence="1" id="KW-1133">Transmembrane helix</keyword>
<protein>
    <submittedName>
        <fullName evidence="2">Uncharacterized protein</fullName>
    </submittedName>
</protein>
<dbReference type="AlphaFoldDB" id="A0A383BDX3"/>
<evidence type="ECO:0000256" key="1">
    <source>
        <dbReference type="SAM" id="Phobius"/>
    </source>
</evidence>
<keyword evidence="1" id="KW-0812">Transmembrane</keyword>
<dbReference type="EMBL" id="UINC01199630">
    <property type="protein sequence ID" value="SVE18152.1"/>
    <property type="molecule type" value="Genomic_DNA"/>
</dbReference>
<keyword evidence="1" id="KW-0472">Membrane</keyword>
<gene>
    <name evidence="2" type="ORF">METZ01_LOCUS471006</name>
</gene>
<name>A0A383BDX3_9ZZZZ</name>
<organism evidence="2">
    <name type="scientific">marine metagenome</name>
    <dbReference type="NCBI Taxonomy" id="408172"/>
    <lineage>
        <taxon>unclassified sequences</taxon>
        <taxon>metagenomes</taxon>
        <taxon>ecological metagenomes</taxon>
    </lineage>
</organism>
<proteinExistence type="predicted"/>
<feature type="non-terminal residue" evidence="2">
    <location>
        <position position="1"/>
    </location>
</feature>